<keyword evidence="2" id="KW-1185">Reference proteome</keyword>
<proteinExistence type="predicted"/>
<dbReference type="RefSeq" id="WP_078004901.1">
    <property type="nucleotide sequence ID" value="NZ_MRUL01000028.1"/>
</dbReference>
<protein>
    <submittedName>
        <fullName evidence="1">Uncharacterized protein</fullName>
    </submittedName>
</protein>
<dbReference type="STRING" id="1926881.BTJ39_22400"/>
<gene>
    <name evidence="1" type="ORF">BTJ39_22400</name>
</gene>
<evidence type="ECO:0000313" key="2">
    <source>
        <dbReference type="Proteomes" id="UP000190667"/>
    </source>
</evidence>
<dbReference type="EMBL" id="MRUL01000028">
    <property type="protein sequence ID" value="OON35628.1"/>
    <property type="molecule type" value="Genomic_DNA"/>
</dbReference>
<organism evidence="1 2">
    <name type="scientific">Izhakiella australiensis</name>
    <dbReference type="NCBI Taxonomy" id="1926881"/>
    <lineage>
        <taxon>Bacteria</taxon>
        <taxon>Pseudomonadati</taxon>
        <taxon>Pseudomonadota</taxon>
        <taxon>Gammaproteobacteria</taxon>
        <taxon>Enterobacterales</taxon>
        <taxon>Erwiniaceae</taxon>
        <taxon>Izhakiella</taxon>
    </lineage>
</organism>
<dbReference type="AlphaFoldDB" id="A0A1S8YA14"/>
<dbReference type="Proteomes" id="UP000190667">
    <property type="component" value="Unassembled WGS sequence"/>
</dbReference>
<reference evidence="1 2" key="1">
    <citation type="submission" date="2016-12" db="EMBL/GenBank/DDBJ databases">
        <title>Izhakiella australiana sp. nov. of genus Izhakiella isolated from Australian desert.</title>
        <authorList>
            <person name="Ji M."/>
        </authorList>
    </citation>
    <scope>NUCLEOTIDE SEQUENCE [LARGE SCALE GENOMIC DNA]</scope>
    <source>
        <strain evidence="1 2">D4N98</strain>
    </source>
</reference>
<name>A0A1S8YA14_9GAMM</name>
<evidence type="ECO:0000313" key="1">
    <source>
        <dbReference type="EMBL" id="OON35628.1"/>
    </source>
</evidence>
<sequence>MTAKTVTISRRDYRQICNAYINATNAMQQVLMIHRGDNKFSDRAVWAVEDLLQTISQQLKEVIDGETNIFSQK</sequence>
<accession>A0A1S8YA14</accession>
<dbReference type="OrthoDB" id="6636684at2"/>
<comment type="caution">
    <text evidence="1">The sequence shown here is derived from an EMBL/GenBank/DDBJ whole genome shotgun (WGS) entry which is preliminary data.</text>
</comment>